<dbReference type="GO" id="GO:0007064">
    <property type="term" value="P:mitotic sister chromatid cohesion"/>
    <property type="evidence" value="ECO:0007669"/>
    <property type="project" value="TreeGrafter"/>
</dbReference>
<evidence type="ECO:0000313" key="3">
    <source>
        <dbReference type="EMBL" id="CAD7698315.1"/>
    </source>
</evidence>
<reference evidence="3" key="1">
    <citation type="submission" date="2020-12" db="EMBL/GenBank/DDBJ databases">
        <authorList>
            <person name="Iha C."/>
        </authorList>
    </citation>
    <scope>NUCLEOTIDE SEQUENCE</scope>
</reference>
<dbReference type="InterPro" id="IPR051556">
    <property type="entry name" value="N-term/lysine_N-AcTrnsfr"/>
</dbReference>
<accession>A0A8S1ITI8</accession>
<dbReference type="InterPro" id="IPR000182">
    <property type="entry name" value="GNAT_dom"/>
</dbReference>
<dbReference type="AlphaFoldDB" id="A0A8S1ITI8"/>
<feature type="region of interest" description="Disordered" evidence="1">
    <location>
        <begin position="106"/>
        <end position="159"/>
    </location>
</feature>
<dbReference type="InterPro" id="IPR016181">
    <property type="entry name" value="Acyl_CoA_acyltransferase"/>
</dbReference>
<sequence length="349" mass="37438">MKRNASFAPIGVWPGMQPFSKCIRGPVPRALGAKPRDRWARSLAKQPASVPACPQPGHVPGTPNLGPALPHNRPDPVDPLVAMAPPRVDQRFGCWWPAGIKGPAKNCLTPPSRPGSPRQSQHLCRFGPPQSHPSAALCHASQGDPIASPGPSSRQHQPGDEWTIRSMRRQEAKTVAILQAQAFHTPAAIKPLDGLLYFLFQAEVLDSLLVKLHYNPSDMFAVLVAESPLGAILGVVEVSVQSDPAVLGRMPDATSYAYVSSMAVQPADRRRGLGSALLSAAEAVAEGWGEGPLALHVYSDNEGAVRLYAGAGYREVARERRMGLLPLGPEAPSRILMRKETEASMEAQE</sequence>
<evidence type="ECO:0000313" key="4">
    <source>
        <dbReference type="Proteomes" id="UP000708148"/>
    </source>
</evidence>
<dbReference type="Proteomes" id="UP000708148">
    <property type="component" value="Unassembled WGS sequence"/>
</dbReference>
<dbReference type="SUPFAM" id="SSF55729">
    <property type="entry name" value="Acyl-CoA N-acyltransferases (Nat)"/>
    <property type="match status" value="1"/>
</dbReference>
<dbReference type="GO" id="GO:0008080">
    <property type="term" value="F:N-acetyltransferase activity"/>
    <property type="evidence" value="ECO:0007669"/>
    <property type="project" value="TreeGrafter"/>
</dbReference>
<feature type="region of interest" description="Disordered" evidence="1">
    <location>
        <begin position="48"/>
        <end position="77"/>
    </location>
</feature>
<dbReference type="PROSITE" id="PS51186">
    <property type="entry name" value="GNAT"/>
    <property type="match status" value="1"/>
</dbReference>
<dbReference type="EMBL" id="CAJHUC010000809">
    <property type="protein sequence ID" value="CAD7698315.1"/>
    <property type="molecule type" value="Genomic_DNA"/>
</dbReference>
<dbReference type="Gene3D" id="3.40.630.30">
    <property type="match status" value="1"/>
</dbReference>
<dbReference type="OrthoDB" id="1912023at2759"/>
<comment type="caution">
    <text evidence="3">The sequence shown here is derived from an EMBL/GenBank/DDBJ whole genome shotgun (WGS) entry which is preliminary data.</text>
</comment>
<keyword evidence="4" id="KW-1185">Reference proteome</keyword>
<proteinExistence type="predicted"/>
<feature type="domain" description="N-acetyltransferase" evidence="2">
    <location>
        <begin position="175"/>
        <end position="342"/>
    </location>
</feature>
<organism evidence="3 4">
    <name type="scientific">Ostreobium quekettii</name>
    <dbReference type="NCBI Taxonomy" id="121088"/>
    <lineage>
        <taxon>Eukaryota</taxon>
        <taxon>Viridiplantae</taxon>
        <taxon>Chlorophyta</taxon>
        <taxon>core chlorophytes</taxon>
        <taxon>Ulvophyceae</taxon>
        <taxon>TCBD clade</taxon>
        <taxon>Bryopsidales</taxon>
        <taxon>Ostreobineae</taxon>
        <taxon>Ostreobiaceae</taxon>
        <taxon>Ostreobium</taxon>
    </lineage>
</organism>
<protein>
    <recommendedName>
        <fullName evidence="2">N-acetyltransferase domain-containing protein</fullName>
    </recommendedName>
</protein>
<dbReference type="PANTHER" id="PTHR42919">
    <property type="entry name" value="N-ALPHA-ACETYLTRANSFERASE"/>
    <property type="match status" value="1"/>
</dbReference>
<gene>
    <name evidence="3" type="ORF">OSTQU699_LOCUS3676</name>
</gene>
<dbReference type="CDD" id="cd04301">
    <property type="entry name" value="NAT_SF"/>
    <property type="match status" value="1"/>
</dbReference>
<evidence type="ECO:0000259" key="2">
    <source>
        <dbReference type="PROSITE" id="PS51186"/>
    </source>
</evidence>
<dbReference type="Pfam" id="PF00583">
    <property type="entry name" value="Acetyltransf_1"/>
    <property type="match status" value="1"/>
</dbReference>
<dbReference type="GO" id="GO:0031415">
    <property type="term" value="C:NatA complex"/>
    <property type="evidence" value="ECO:0007669"/>
    <property type="project" value="TreeGrafter"/>
</dbReference>
<name>A0A8S1ITI8_9CHLO</name>
<evidence type="ECO:0000256" key="1">
    <source>
        <dbReference type="SAM" id="MobiDB-lite"/>
    </source>
</evidence>
<dbReference type="PANTHER" id="PTHR42919:SF20">
    <property type="entry name" value="GCN5-RELATED N-ACETYLTRANSFERASE 10, CHLOROPLASTIC"/>
    <property type="match status" value="1"/>
</dbReference>